<comment type="caution">
    <text evidence="7">The sequence shown here is derived from an EMBL/GenBank/DDBJ whole genome shotgun (WGS) entry which is preliminary data.</text>
</comment>
<accession>A0A086JGC6</accession>
<dbReference type="EMBL" id="AHZU02001553">
    <property type="protein sequence ID" value="KFG31194.1"/>
    <property type="molecule type" value="Genomic_DNA"/>
</dbReference>
<comment type="cofactor">
    <cofactor evidence="5">
        <name>[2Fe-2S] cluster</name>
        <dbReference type="ChEBI" id="CHEBI:190135"/>
    </cofactor>
</comment>
<name>A0A086JGC6_TOXGO</name>
<evidence type="ECO:0000259" key="6">
    <source>
        <dbReference type="SMART" id="SM00704"/>
    </source>
</evidence>
<keyword evidence="1" id="KW-0001">2Fe-2S</keyword>
<evidence type="ECO:0000313" key="8">
    <source>
        <dbReference type="Proteomes" id="UP000028837"/>
    </source>
</evidence>
<dbReference type="SMART" id="SM00704">
    <property type="entry name" value="ZnF_CDGSH"/>
    <property type="match status" value="1"/>
</dbReference>
<dbReference type="Proteomes" id="UP000028837">
    <property type="component" value="Unassembled WGS sequence"/>
</dbReference>
<dbReference type="GO" id="GO:0005737">
    <property type="term" value="C:cytoplasm"/>
    <property type="evidence" value="ECO:0007669"/>
    <property type="project" value="UniProtKB-ARBA"/>
</dbReference>
<sequence>MDELLQMLVVFLRARVPSTFRARPTNDTPFFLLCCSIAGGLKNSLCSFSVPKVPRETRAYGSGLFGFVVIDKLSLLVRKPRVYFFKMGGQASKCPRATTEILRRAGENMNTKGLPAVHTEIVIPTAKRAKKFSICRCWKSSKFPYCDNIHQKLQKQGVNVGPAMLEIRAAPPVQSVGASSSFQPGDSYSSSSTHFLRESGTVPVDRTGLAALVGGISASVLAGGAHFAGLI</sequence>
<evidence type="ECO:0000256" key="3">
    <source>
        <dbReference type="ARBA" id="ARBA00023004"/>
    </source>
</evidence>
<keyword evidence="4" id="KW-0411">Iron-sulfur</keyword>
<evidence type="ECO:0000256" key="4">
    <source>
        <dbReference type="ARBA" id="ARBA00023014"/>
    </source>
</evidence>
<dbReference type="AlphaFoldDB" id="A0A086JGC6"/>
<dbReference type="Pfam" id="PF09360">
    <property type="entry name" value="zf-CDGSH"/>
    <property type="match status" value="1"/>
</dbReference>
<proteinExistence type="predicted"/>
<dbReference type="InterPro" id="IPR042216">
    <property type="entry name" value="MitoNEET_CISD"/>
</dbReference>
<dbReference type="Gene3D" id="3.40.5.90">
    <property type="entry name" value="CDGSH iron-sulfur domain, mitoNEET-type"/>
    <property type="match status" value="1"/>
</dbReference>
<dbReference type="VEuPathDB" id="ToxoDB:TGDOM2_255910"/>
<evidence type="ECO:0000256" key="5">
    <source>
        <dbReference type="ARBA" id="ARBA00034078"/>
    </source>
</evidence>
<protein>
    <submittedName>
        <fullName evidence="7">Putative PfMNL-2 CISD1 family iron-sulfur protein</fullName>
    </submittedName>
</protein>
<evidence type="ECO:0000313" key="7">
    <source>
        <dbReference type="EMBL" id="KFG31194.1"/>
    </source>
</evidence>
<dbReference type="GO" id="GO:0051537">
    <property type="term" value="F:2 iron, 2 sulfur cluster binding"/>
    <property type="evidence" value="ECO:0007669"/>
    <property type="project" value="UniProtKB-KW"/>
</dbReference>
<organism evidence="7 8">
    <name type="scientific">Toxoplasma gondii GAB2-2007-GAL-DOM2</name>
    <dbReference type="NCBI Taxonomy" id="1130820"/>
    <lineage>
        <taxon>Eukaryota</taxon>
        <taxon>Sar</taxon>
        <taxon>Alveolata</taxon>
        <taxon>Apicomplexa</taxon>
        <taxon>Conoidasida</taxon>
        <taxon>Coccidia</taxon>
        <taxon>Eucoccidiorida</taxon>
        <taxon>Eimeriorina</taxon>
        <taxon>Sarcocystidae</taxon>
        <taxon>Toxoplasma</taxon>
    </lineage>
</organism>
<dbReference type="GO" id="GO:0046872">
    <property type="term" value="F:metal ion binding"/>
    <property type="evidence" value="ECO:0007669"/>
    <property type="project" value="UniProtKB-KW"/>
</dbReference>
<evidence type="ECO:0000256" key="1">
    <source>
        <dbReference type="ARBA" id="ARBA00022714"/>
    </source>
</evidence>
<evidence type="ECO:0000256" key="2">
    <source>
        <dbReference type="ARBA" id="ARBA00022723"/>
    </source>
</evidence>
<gene>
    <name evidence="7" type="ORF">TGDOM2_255910</name>
</gene>
<dbReference type="OrthoDB" id="449252at2759"/>
<feature type="domain" description="Iron-binding zinc finger CDGSH type" evidence="6">
    <location>
        <begin position="120"/>
        <end position="156"/>
    </location>
</feature>
<keyword evidence="3" id="KW-0408">Iron</keyword>
<keyword evidence="2" id="KW-0479">Metal-binding</keyword>
<reference evidence="7 8" key="1">
    <citation type="submission" date="2014-02" db="EMBL/GenBank/DDBJ databases">
        <authorList>
            <person name="Sibley D."/>
            <person name="Venepally P."/>
            <person name="Karamycheva S."/>
            <person name="Hadjithomas M."/>
            <person name="Khan A."/>
            <person name="Brunk B."/>
            <person name="Roos D."/>
            <person name="Caler E."/>
            <person name="Lorenzi H."/>
        </authorList>
    </citation>
    <scope>NUCLEOTIDE SEQUENCE [LARGE SCALE GENOMIC DNA]</scope>
    <source>
        <strain evidence="7 8">GAB2-2007-GAL-DOM2</strain>
    </source>
</reference>
<dbReference type="InterPro" id="IPR018967">
    <property type="entry name" value="FeS-contain_CDGSH-typ"/>
</dbReference>